<dbReference type="AlphaFoldDB" id="Q0I3S2"/>
<feature type="chain" id="PRO_5004173669" evidence="1">
    <location>
        <begin position="25"/>
        <end position="66"/>
    </location>
</feature>
<proteinExistence type="predicted"/>
<evidence type="ECO:0000256" key="1">
    <source>
        <dbReference type="SAM" id="SignalP"/>
    </source>
</evidence>
<feature type="signal peptide" evidence="1">
    <location>
        <begin position="1"/>
        <end position="24"/>
    </location>
</feature>
<name>Q0I3S2_HISS1</name>
<dbReference type="EMBL" id="CP000436">
    <property type="protein sequence ID" value="ABI25499.1"/>
    <property type="molecule type" value="Genomic_DNA"/>
</dbReference>
<dbReference type="HOGENOM" id="CLU_2877347_0_0_6"/>
<dbReference type="KEGG" id="hso:HS_1224"/>
<keyword evidence="1" id="KW-0732">Signal</keyword>
<protein>
    <submittedName>
        <fullName evidence="2">Uncharacterized protein</fullName>
    </submittedName>
</protein>
<organism evidence="2">
    <name type="scientific">Histophilus somni (strain 129Pt)</name>
    <name type="common">Haemophilus somnus</name>
    <dbReference type="NCBI Taxonomy" id="205914"/>
    <lineage>
        <taxon>Bacteria</taxon>
        <taxon>Pseudomonadati</taxon>
        <taxon>Pseudomonadota</taxon>
        <taxon>Gammaproteobacteria</taxon>
        <taxon>Pasteurellales</taxon>
        <taxon>Pasteurellaceae</taxon>
        <taxon>Histophilus</taxon>
    </lineage>
</organism>
<accession>Q0I3S2</accession>
<evidence type="ECO:0000313" key="2">
    <source>
        <dbReference type="EMBL" id="ABI25499.1"/>
    </source>
</evidence>
<reference evidence="2" key="1">
    <citation type="submission" date="2006-08" db="EMBL/GenBank/DDBJ databases">
        <title>Complete genome sequence of Haemophilus somnus 129PT.</title>
        <authorList>
            <person name="Copeland A."/>
            <person name="Lucas S."/>
            <person name="Lapidus A."/>
            <person name="Barry K."/>
            <person name="Glavina del Rio T."/>
            <person name="Hammon N."/>
            <person name="Dalin E."/>
            <person name="Tice H."/>
            <person name="Pitluck S."/>
            <person name="Brettin T.S."/>
            <person name="Bruce D."/>
            <person name="Challacombe J.F."/>
            <person name="Chertkov O."/>
            <person name="Detter J.C."/>
            <person name="Gilna P."/>
            <person name="Han S."/>
            <person name="Misra M."/>
            <person name="Tapia R."/>
            <person name="Thayer N.N."/>
            <person name="Xie G."/>
            <person name="Inzana T.J."/>
            <person name="Duncan A.J."/>
            <person name="Siddaramppa S."/>
            <person name="Richardson P."/>
        </authorList>
    </citation>
    <scope>NUCLEOTIDE SEQUENCE</scope>
    <source>
        <strain evidence="2">129PT</strain>
    </source>
</reference>
<gene>
    <name evidence="2" type="ordered locus">HS_1224</name>
</gene>
<sequence length="66" mass="7117">MTKLKKIKTTLALIALASSILAYATVGFLTGEQTSGMNKICYYDVLGSTRAINVSSYAVCPVTYDF</sequence>